<dbReference type="EMBL" id="JAGFBM010000004">
    <property type="protein sequence ID" value="MBO3084940.1"/>
    <property type="molecule type" value="Genomic_DNA"/>
</dbReference>
<keyword evidence="6 11" id="KW-1133">Transmembrane helix</keyword>
<keyword evidence="14" id="KW-0966">Cell projection</keyword>
<dbReference type="Proteomes" id="UP000678317">
    <property type="component" value="Unassembled WGS sequence"/>
</dbReference>
<keyword evidence="14" id="KW-0282">Flagellum</keyword>
<name>A0ABS3SGQ9_9CELL</name>
<evidence type="ECO:0000256" key="7">
    <source>
        <dbReference type="ARBA" id="ARBA00023136"/>
    </source>
</evidence>
<dbReference type="InterPro" id="IPR000067">
    <property type="entry name" value="FlgMring_FliF"/>
</dbReference>
<evidence type="ECO:0000256" key="4">
    <source>
        <dbReference type="ARBA" id="ARBA00022475"/>
    </source>
</evidence>
<keyword evidence="4" id="KW-1003">Cell membrane</keyword>
<evidence type="ECO:0000313" key="15">
    <source>
        <dbReference type="Proteomes" id="UP000678317"/>
    </source>
</evidence>
<comment type="caution">
    <text evidence="14">The sequence shown here is derived from an EMBL/GenBank/DDBJ whole genome shotgun (WGS) entry which is preliminary data.</text>
</comment>
<dbReference type="InterPro" id="IPR045851">
    <property type="entry name" value="AMP-bd_C_sf"/>
</dbReference>
<keyword evidence="7 11" id="KW-0472">Membrane</keyword>
<dbReference type="InterPro" id="IPR006182">
    <property type="entry name" value="FliF_N_dom"/>
</dbReference>
<gene>
    <name evidence="14" type="primary">fliF</name>
    <name evidence="14" type="ORF">J4035_09835</name>
</gene>
<sequence length="535" mass="54208">MPAQMQSAMNRLTAAVKAFSLAQRTLAIIGVAVLVLGAVALSTWLSKPTMSPLFTSLSGADASAIVDELETAGVSYQLADGGSTVLVPADQLYGQRIKLAAAGLPSNADGGGYSLLDEMPMTSSEFQQQKTYQRALEGELAKTIGAIDGVDVATVRLAMPEDTVFVSEKADPTASVFVRTTTGVHLGADQVQSIVHLVSAGIEGMQPTDVAVIDSTGQVLSAVGSGTTGGGLAGRQTNEYEERVRGAVQALLDQVVGVGHSAVTVTAELDYDETQRTVEQFSASEGTPPLASSKTTEDYTGSGGAATGVLGPDNIAVPEDGSGSGTYTSTTEDVQNAVNKSTEVTKAAPGAVERQSVAVAVDTNAAAGIDMAGLSTMVAAAAGIDPERGDTIAVESMVFDTSQAEAAQEALAAADAEAEAAAGKSFIRQAAIGGAALLLAIIVVIVFARRSGKSRRTTLDLGEITLAPGPGDPLGIEGVADALPVLPAAPLPAAPDPVAVKRAEISALADEQPEEVADLLRGWLVGAGPAKGRGR</sequence>
<protein>
    <recommendedName>
        <fullName evidence="9">Flagellar M-ring protein</fullName>
    </recommendedName>
</protein>
<reference evidence="14 15" key="1">
    <citation type="submission" date="2021-03" db="EMBL/GenBank/DDBJ databases">
        <title>novel species in genus Cellulomonas.</title>
        <authorList>
            <person name="Zhang G."/>
        </authorList>
    </citation>
    <scope>NUCLEOTIDE SEQUENCE [LARGE SCALE GENOMIC DNA]</scope>
    <source>
        <strain evidence="15">zg-ZUI188</strain>
    </source>
</reference>
<dbReference type="RefSeq" id="WP_208289533.1">
    <property type="nucleotide sequence ID" value="NZ_CP074404.1"/>
</dbReference>
<evidence type="ECO:0000256" key="8">
    <source>
        <dbReference type="ARBA" id="ARBA00023143"/>
    </source>
</evidence>
<evidence type="ECO:0000256" key="6">
    <source>
        <dbReference type="ARBA" id="ARBA00022989"/>
    </source>
</evidence>
<comment type="similarity">
    <text evidence="3 9">Belongs to the FliF family.</text>
</comment>
<dbReference type="InterPro" id="IPR013556">
    <property type="entry name" value="Flag_M-ring_C"/>
</dbReference>
<accession>A0ABS3SGQ9</accession>
<dbReference type="PANTHER" id="PTHR30046:SF0">
    <property type="entry name" value="FLAGELLAR M-RING PROTEIN"/>
    <property type="match status" value="1"/>
</dbReference>
<dbReference type="PIRSF" id="PIRSF004862">
    <property type="entry name" value="FliF"/>
    <property type="match status" value="1"/>
</dbReference>
<evidence type="ECO:0000256" key="1">
    <source>
        <dbReference type="ARBA" id="ARBA00004117"/>
    </source>
</evidence>
<dbReference type="InterPro" id="IPR043427">
    <property type="entry name" value="YscJ/FliF"/>
</dbReference>
<evidence type="ECO:0000256" key="5">
    <source>
        <dbReference type="ARBA" id="ARBA00022692"/>
    </source>
</evidence>
<evidence type="ECO:0000313" key="14">
    <source>
        <dbReference type="EMBL" id="MBO3084940.1"/>
    </source>
</evidence>
<dbReference type="NCBIfam" id="TIGR00206">
    <property type="entry name" value="fliF"/>
    <property type="match status" value="1"/>
</dbReference>
<dbReference type="Pfam" id="PF01514">
    <property type="entry name" value="YscJ_FliF"/>
    <property type="match status" value="1"/>
</dbReference>
<keyword evidence="8 9" id="KW-0975">Bacterial flagellum</keyword>
<feature type="transmembrane region" description="Helical" evidence="11">
    <location>
        <begin position="430"/>
        <end position="448"/>
    </location>
</feature>
<evidence type="ECO:0000259" key="12">
    <source>
        <dbReference type="Pfam" id="PF01514"/>
    </source>
</evidence>
<keyword evidence="14" id="KW-0969">Cilium</keyword>
<feature type="domain" description="Flagellar M-ring N-terminal" evidence="12">
    <location>
        <begin position="46"/>
        <end position="221"/>
    </location>
</feature>
<evidence type="ECO:0000259" key="13">
    <source>
        <dbReference type="Pfam" id="PF08345"/>
    </source>
</evidence>
<dbReference type="PRINTS" id="PR01009">
    <property type="entry name" value="FLGMRINGFLIF"/>
</dbReference>
<organism evidence="14 15">
    <name type="scientific">Cellulomonas fengjieae</name>
    <dbReference type="NCBI Taxonomy" id="2819978"/>
    <lineage>
        <taxon>Bacteria</taxon>
        <taxon>Bacillati</taxon>
        <taxon>Actinomycetota</taxon>
        <taxon>Actinomycetes</taxon>
        <taxon>Micrococcales</taxon>
        <taxon>Cellulomonadaceae</taxon>
        <taxon>Cellulomonas</taxon>
    </lineage>
</organism>
<feature type="region of interest" description="Disordered" evidence="10">
    <location>
        <begin position="279"/>
        <end position="333"/>
    </location>
</feature>
<dbReference type="PANTHER" id="PTHR30046">
    <property type="entry name" value="FLAGELLAR M-RING PROTEIN"/>
    <property type="match status" value="1"/>
</dbReference>
<evidence type="ECO:0000256" key="11">
    <source>
        <dbReference type="SAM" id="Phobius"/>
    </source>
</evidence>
<comment type="subcellular location">
    <subcellularLocation>
        <location evidence="1 9">Bacterial flagellum basal body</location>
    </subcellularLocation>
    <subcellularLocation>
        <location evidence="2">Cell membrane</location>
        <topology evidence="2">Multi-pass membrane protein</topology>
    </subcellularLocation>
</comment>
<dbReference type="Gene3D" id="3.30.300.30">
    <property type="match status" value="1"/>
</dbReference>
<comment type="function">
    <text evidence="9">The M ring may be actively involved in energy transduction.</text>
</comment>
<evidence type="ECO:0000256" key="3">
    <source>
        <dbReference type="ARBA" id="ARBA00007971"/>
    </source>
</evidence>
<feature type="domain" description="Flagellar M-ring C-terminal" evidence="13">
    <location>
        <begin position="252"/>
        <end position="399"/>
    </location>
</feature>
<feature type="compositionally biased region" description="Polar residues" evidence="10">
    <location>
        <begin position="279"/>
        <end position="294"/>
    </location>
</feature>
<dbReference type="Pfam" id="PF08345">
    <property type="entry name" value="YscJ_FliF_C"/>
    <property type="match status" value="1"/>
</dbReference>
<keyword evidence="5 11" id="KW-0812">Transmembrane</keyword>
<keyword evidence="15" id="KW-1185">Reference proteome</keyword>
<evidence type="ECO:0000256" key="10">
    <source>
        <dbReference type="SAM" id="MobiDB-lite"/>
    </source>
</evidence>
<evidence type="ECO:0000256" key="2">
    <source>
        <dbReference type="ARBA" id="ARBA00004651"/>
    </source>
</evidence>
<proteinExistence type="inferred from homology"/>
<evidence type="ECO:0000256" key="9">
    <source>
        <dbReference type="PIRNR" id="PIRNR004862"/>
    </source>
</evidence>